<dbReference type="EMBL" id="RBXX01000002">
    <property type="protein sequence ID" value="RKT88154.1"/>
    <property type="molecule type" value="Genomic_DNA"/>
</dbReference>
<reference evidence="7 8" key="1">
    <citation type="submission" date="2016-10" db="EMBL/GenBank/DDBJ databases">
        <authorList>
            <person name="de Groot N.N."/>
        </authorList>
    </citation>
    <scope>NUCLEOTIDE SEQUENCE [LARGE SCALE GENOMIC DNA]</scope>
    <source>
        <strain evidence="7 8">CPCC 201259</strain>
    </source>
</reference>
<keyword evidence="9" id="KW-1185">Reference proteome</keyword>
<evidence type="ECO:0000256" key="3">
    <source>
        <dbReference type="ARBA" id="ARBA00023002"/>
    </source>
</evidence>
<keyword evidence="4" id="KW-0503">Monooxygenase</keyword>
<dbReference type="InterPro" id="IPR011251">
    <property type="entry name" value="Luciferase-like_dom"/>
</dbReference>
<dbReference type="SUPFAM" id="SSF51679">
    <property type="entry name" value="Bacterial luciferase-like"/>
    <property type="match status" value="1"/>
</dbReference>
<evidence type="ECO:0000313" key="8">
    <source>
        <dbReference type="Proteomes" id="UP000199398"/>
    </source>
</evidence>
<evidence type="ECO:0000313" key="6">
    <source>
        <dbReference type="EMBL" id="RKT88154.1"/>
    </source>
</evidence>
<dbReference type="Proteomes" id="UP000270697">
    <property type="component" value="Unassembled WGS sequence"/>
</dbReference>
<dbReference type="PANTHER" id="PTHR42847:SF4">
    <property type="entry name" value="ALKANESULFONATE MONOOXYGENASE-RELATED"/>
    <property type="match status" value="1"/>
</dbReference>
<dbReference type="GO" id="GO:0046306">
    <property type="term" value="P:alkanesulfonate catabolic process"/>
    <property type="evidence" value="ECO:0007669"/>
    <property type="project" value="TreeGrafter"/>
</dbReference>
<dbReference type="STRING" id="455193.SAMN05421805_101409"/>
<evidence type="ECO:0000256" key="1">
    <source>
        <dbReference type="ARBA" id="ARBA00022630"/>
    </source>
</evidence>
<proteinExistence type="predicted"/>
<keyword evidence="3" id="KW-0560">Oxidoreductase</keyword>
<dbReference type="Pfam" id="PF00296">
    <property type="entry name" value="Bac_luciferase"/>
    <property type="match status" value="1"/>
</dbReference>
<evidence type="ECO:0000256" key="4">
    <source>
        <dbReference type="ARBA" id="ARBA00023033"/>
    </source>
</evidence>
<dbReference type="NCBIfam" id="TIGR03621">
    <property type="entry name" value="F420_MSMEG_2516"/>
    <property type="match status" value="1"/>
</dbReference>
<dbReference type="InterPro" id="IPR019923">
    <property type="entry name" value="Lucif-like_OxRdtase_MSMEG_2516"/>
</dbReference>
<evidence type="ECO:0000259" key="5">
    <source>
        <dbReference type="Pfam" id="PF00296"/>
    </source>
</evidence>
<protein>
    <submittedName>
        <fullName evidence="6 7">F420-dependent oxidoreductase</fullName>
    </submittedName>
</protein>
<dbReference type="GO" id="GO:0008726">
    <property type="term" value="F:alkanesulfonate monooxygenase activity"/>
    <property type="evidence" value="ECO:0007669"/>
    <property type="project" value="TreeGrafter"/>
</dbReference>
<organism evidence="7 8">
    <name type="scientific">Saccharopolyspora antimicrobica</name>
    <dbReference type="NCBI Taxonomy" id="455193"/>
    <lineage>
        <taxon>Bacteria</taxon>
        <taxon>Bacillati</taxon>
        <taxon>Actinomycetota</taxon>
        <taxon>Actinomycetes</taxon>
        <taxon>Pseudonocardiales</taxon>
        <taxon>Pseudonocardiaceae</taxon>
        <taxon>Saccharopolyspora</taxon>
    </lineage>
</organism>
<keyword evidence="2" id="KW-0288">FMN</keyword>
<gene>
    <name evidence="6" type="ORF">ATL45_6584</name>
    <name evidence="7" type="ORF">SAMN05421805_101409</name>
</gene>
<reference evidence="6 9" key="2">
    <citation type="submission" date="2018-10" db="EMBL/GenBank/DDBJ databases">
        <title>Sequencing the genomes of 1000 actinobacteria strains.</title>
        <authorList>
            <person name="Klenk H.-P."/>
        </authorList>
    </citation>
    <scope>NUCLEOTIDE SEQUENCE [LARGE SCALE GENOMIC DNA]</scope>
    <source>
        <strain evidence="6 9">DSM 45119</strain>
    </source>
</reference>
<dbReference type="InterPro" id="IPR036661">
    <property type="entry name" value="Luciferase-like_sf"/>
</dbReference>
<dbReference type="PANTHER" id="PTHR42847">
    <property type="entry name" value="ALKANESULFONATE MONOOXYGENASE"/>
    <property type="match status" value="1"/>
</dbReference>
<sequence length="334" mass="36622">MFRQQPVVAPGSLRQRDAMSEFRFAYNIFELGSPEDFAATCRRAEQHGYDTVFAADHLGIASPFPTLVAAAQATERLRIGTLVLNAPFWNPALLARDIATTDLLSGGRLEVGLGAGHMKWEFDEAGIEWEPFGRRADRLEALIAELAELFAADGYAQQAALREHFGVSVLRPVQRTGFGGYGPPLIVGGTGDRILRIAAATADIIGIAGAFQVPGQPPGTLRIGTADETDERIRFAREHAGERADQVQWQALMQAVVITDDRRAAAEDFLARTGPMMTADELLETPFVFIGTVEQMAEQVLRNHERYGFTYYAVHGPYMDTFAPVIERVRAISG</sequence>
<dbReference type="InterPro" id="IPR050172">
    <property type="entry name" value="SsuD_RutA_monooxygenase"/>
</dbReference>
<dbReference type="EMBL" id="FOUP01000001">
    <property type="protein sequence ID" value="SFM47682.1"/>
    <property type="molecule type" value="Genomic_DNA"/>
</dbReference>
<accession>A0A1I4R5V4</accession>
<name>A0A1I4R5V4_9PSEU</name>
<dbReference type="Proteomes" id="UP000199398">
    <property type="component" value="Unassembled WGS sequence"/>
</dbReference>
<evidence type="ECO:0000313" key="9">
    <source>
        <dbReference type="Proteomes" id="UP000270697"/>
    </source>
</evidence>
<dbReference type="AlphaFoldDB" id="A0A1I4R5V4"/>
<dbReference type="Gene3D" id="3.20.20.30">
    <property type="entry name" value="Luciferase-like domain"/>
    <property type="match status" value="1"/>
</dbReference>
<evidence type="ECO:0000313" key="7">
    <source>
        <dbReference type="EMBL" id="SFM47682.1"/>
    </source>
</evidence>
<keyword evidence="1" id="KW-0285">Flavoprotein</keyword>
<feature type="domain" description="Luciferase-like" evidence="5">
    <location>
        <begin position="33"/>
        <end position="269"/>
    </location>
</feature>
<evidence type="ECO:0000256" key="2">
    <source>
        <dbReference type="ARBA" id="ARBA00022643"/>
    </source>
</evidence>